<accession>A0A2P4PCC2</accession>
<evidence type="ECO:0000256" key="1">
    <source>
        <dbReference type="SAM" id="MobiDB-lite"/>
    </source>
</evidence>
<dbReference type="VEuPathDB" id="FungiDB:RhiirFUN_011439"/>
<dbReference type="AlphaFoldDB" id="A0A2P4PCC2"/>
<gene>
    <name evidence="2" type="ORF">GLOIN_2v1846149</name>
</gene>
<feature type="region of interest" description="Disordered" evidence="1">
    <location>
        <begin position="221"/>
        <end position="241"/>
    </location>
</feature>
<evidence type="ECO:0000313" key="2">
    <source>
        <dbReference type="EMBL" id="POG63032.1"/>
    </source>
</evidence>
<dbReference type="Proteomes" id="UP000018888">
    <property type="component" value="Unassembled WGS sequence"/>
</dbReference>
<reference evidence="2 3" key="1">
    <citation type="journal article" date="2013" name="Proc. Natl. Acad. Sci. U.S.A.">
        <title>Genome of an arbuscular mycorrhizal fungus provides insight into the oldest plant symbiosis.</title>
        <authorList>
            <person name="Tisserant E."/>
            <person name="Malbreil M."/>
            <person name="Kuo A."/>
            <person name="Kohler A."/>
            <person name="Symeonidi A."/>
            <person name="Balestrini R."/>
            <person name="Charron P."/>
            <person name="Duensing N."/>
            <person name="Frei Dit Frey N."/>
            <person name="Gianinazzi-Pearson V."/>
            <person name="Gilbert L.B."/>
            <person name="Handa Y."/>
            <person name="Herr J.R."/>
            <person name="Hijri M."/>
            <person name="Koul R."/>
            <person name="Kawaguchi M."/>
            <person name="Krajinski F."/>
            <person name="Lammers P.J."/>
            <person name="Masclaux F.G."/>
            <person name="Murat C."/>
            <person name="Morin E."/>
            <person name="Ndikumana S."/>
            <person name="Pagni M."/>
            <person name="Petitpierre D."/>
            <person name="Requena N."/>
            <person name="Rosikiewicz P."/>
            <person name="Riley R."/>
            <person name="Saito K."/>
            <person name="San Clemente H."/>
            <person name="Shapiro H."/>
            <person name="van Tuinen D."/>
            <person name="Becard G."/>
            <person name="Bonfante P."/>
            <person name="Paszkowski U."/>
            <person name="Shachar-Hill Y.Y."/>
            <person name="Tuskan G.A."/>
            <person name="Young P.W."/>
            <person name="Sanders I.R."/>
            <person name="Henrissat B."/>
            <person name="Rensing S.A."/>
            <person name="Grigoriev I.V."/>
            <person name="Corradi N."/>
            <person name="Roux C."/>
            <person name="Martin F."/>
        </authorList>
    </citation>
    <scope>NUCLEOTIDE SEQUENCE [LARGE SCALE GENOMIC DNA]</scope>
    <source>
        <strain evidence="2 3">DAOM 197198</strain>
    </source>
</reference>
<comment type="caution">
    <text evidence="2">The sequence shown here is derived from an EMBL/GenBank/DDBJ whole genome shotgun (WGS) entry which is preliminary data.</text>
</comment>
<feature type="compositionally biased region" description="Basic residues" evidence="1">
    <location>
        <begin position="128"/>
        <end position="141"/>
    </location>
</feature>
<keyword evidence="3" id="KW-1185">Reference proteome</keyword>
<feature type="region of interest" description="Disordered" evidence="1">
    <location>
        <begin position="121"/>
        <end position="170"/>
    </location>
</feature>
<sequence length="302" mass="34808">MEDSRNIQIAENRFPYGTGEEHRFLHFTYTHYFQYCESLFTSFFFGPQVEVQNNILKANFGLSNEEILSWENRATRYKMTPQSFSFFLHVAMYSASQGFNAVYSGIKEHSEGRKQMLSLVRKNEEKSKKGKKAKKNKKKKHQSEDSDSDVLTDVSTSGIMRNTDDDDDQLGVDQDVIINRSIADASGSQSHVDQHIDMDISTVQPISELDVTPQLQLVKQPVDNSSNLTKSSNKKKKSNKNIIQQVITGHKPDDDGTSWIRDILVYDIPVSLTPEEILQQLTLWERLSRYKRNNKRNTRQFV</sequence>
<reference evidence="2 3" key="2">
    <citation type="journal article" date="2018" name="New Phytol.">
        <title>High intraspecific genome diversity in the model arbuscular mycorrhizal symbiont Rhizophagus irregularis.</title>
        <authorList>
            <person name="Chen E.C.H."/>
            <person name="Morin E."/>
            <person name="Beaudet D."/>
            <person name="Noel J."/>
            <person name="Yildirir G."/>
            <person name="Ndikumana S."/>
            <person name="Charron P."/>
            <person name="St-Onge C."/>
            <person name="Giorgi J."/>
            <person name="Kruger M."/>
            <person name="Marton T."/>
            <person name="Ropars J."/>
            <person name="Grigoriev I.V."/>
            <person name="Hainaut M."/>
            <person name="Henrissat B."/>
            <person name="Roux C."/>
            <person name="Martin F."/>
            <person name="Corradi N."/>
        </authorList>
    </citation>
    <scope>NUCLEOTIDE SEQUENCE [LARGE SCALE GENOMIC DNA]</scope>
    <source>
        <strain evidence="2 3">DAOM 197198</strain>
    </source>
</reference>
<organism evidence="2 3">
    <name type="scientific">Rhizophagus irregularis (strain DAOM 181602 / DAOM 197198 / MUCL 43194)</name>
    <name type="common">Arbuscular mycorrhizal fungus</name>
    <name type="synonym">Glomus intraradices</name>
    <dbReference type="NCBI Taxonomy" id="747089"/>
    <lineage>
        <taxon>Eukaryota</taxon>
        <taxon>Fungi</taxon>
        <taxon>Fungi incertae sedis</taxon>
        <taxon>Mucoromycota</taxon>
        <taxon>Glomeromycotina</taxon>
        <taxon>Glomeromycetes</taxon>
        <taxon>Glomerales</taxon>
        <taxon>Glomeraceae</taxon>
        <taxon>Rhizophagus</taxon>
    </lineage>
</organism>
<protein>
    <submittedName>
        <fullName evidence="2">Uncharacterized protein</fullName>
    </submittedName>
</protein>
<dbReference type="EMBL" id="AUPC02000280">
    <property type="protein sequence ID" value="POG63032.1"/>
    <property type="molecule type" value="Genomic_DNA"/>
</dbReference>
<name>A0A2P4PCC2_RHIID</name>
<proteinExistence type="predicted"/>
<evidence type="ECO:0000313" key="3">
    <source>
        <dbReference type="Proteomes" id="UP000018888"/>
    </source>
</evidence>